<feature type="compositionally biased region" description="Acidic residues" evidence="1">
    <location>
        <begin position="55"/>
        <end position="69"/>
    </location>
</feature>
<dbReference type="Proteomes" id="UP000324222">
    <property type="component" value="Unassembled WGS sequence"/>
</dbReference>
<name>A0A5B7DSZ3_PORTR</name>
<dbReference type="EMBL" id="VSRR010001292">
    <property type="protein sequence ID" value="MPC24133.1"/>
    <property type="molecule type" value="Genomic_DNA"/>
</dbReference>
<organism evidence="2 3">
    <name type="scientific">Portunus trituberculatus</name>
    <name type="common">Swimming crab</name>
    <name type="synonym">Neptunus trituberculatus</name>
    <dbReference type="NCBI Taxonomy" id="210409"/>
    <lineage>
        <taxon>Eukaryota</taxon>
        <taxon>Metazoa</taxon>
        <taxon>Ecdysozoa</taxon>
        <taxon>Arthropoda</taxon>
        <taxon>Crustacea</taxon>
        <taxon>Multicrustacea</taxon>
        <taxon>Malacostraca</taxon>
        <taxon>Eumalacostraca</taxon>
        <taxon>Eucarida</taxon>
        <taxon>Decapoda</taxon>
        <taxon>Pleocyemata</taxon>
        <taxon>Brachyura</taxon>
        <taxon>Eubrachyura</taxon>
        <taxon>Portunoidea</taxon>
        <taxon>Portunidae</taxon>
        <taxon>Portuninae</taxon>
        <taxon>Portunus</taxon>
    </lineage>
</organism>
<feature type="compositionally biased region" description="Polar residues" evidence="1">
    <location>
        <begin position="70"/>
        <end position="80"/>
    </location>
</feature>
<evidence type="ECO:0000256" key="1">
    <source>
        <dbReference type="SAM" id="MobiDB-lite"/>
    </source>
</evidence>
<evidence type="ECO:0000313" key="3">
    <source>
        <dbReference type="Proteomes" id="UP000324222"/>
    </source>
</evidence>
<evidence type="ECO:0000313" key="2">
    <source>
        <dbReference type="EMBL" id="MPC24133.1"/>
    </source>
</evidence>
<comment type="caution">
    <text evidence="2">The sequence shown here is derived from an EMBL/GenBank/DDBJ whole genome shotgun (WGS) entry which is preliminary data.</text>
</comment>
<reference evidence="2 3" key="1">
    <citation type="submission" date="2019-05" db="EMBL/GenBank/DDBJ databases">
        <title>Another draft genome of Portunus trituberculatus and its Hox gene families provides insights of decapod evolution.</title>
        <authorList>
            <person name="Jeong J.-H."/>
            <person name="Song I."/>
            <person name="Kim S."/>
            <person name="Choi T."/>
            <person name="Kim D."/>
            <person name="Ryu S."/>
            <person name="Kim W."/>
        </authorList>
    </citation>
    <scope>NUCLEOTIDE SEQUENCE [LARGE SCALE GENOMIC DNA]</scope>
    <source>
        <tissue evidence="2">Muscle</tissue>
    </source>
</reference>
<proteinExistence type="predicted"/>
<protein>
    <submittedName>
        <fullName evidence="2">Uncharacterized protein</fullName>
    </submittedName>
</protein>
<dbReference type="AlphaFoldDB" id="A0A5B7DSZ3"/>
<gene>
    <name evidence="2" type="ORF">E2C01_017205</name>
</gene>
<sequence length="80" mass="9394">MFSEITTSFNERFTAPPELVLLEFAGSKLSFRLLFSRYNLTLQEIAAIFEAPSDYDDEEDDVRSEEIQDYQDSSNRWSRD</sequence>
<feature type="region of interest" description="Disordered" evidence="1">
    <location>
        <begin position="55"/>
        <end position="80"/>
    </location>
</feature>
<keyword evidence="3" id="KW-1185">Reference proteome</keyword>
<accession>A0A5B7DSZ3</accession>